<dbReference type="GeneID" id="29109499"/>
<sequence length="255" mass="29275">MGMATGFKSPAALEECAHGEKLVGSPADRGVCIIRIGHSDDPTHKKESLRSVHIALMESECDEFKWQNSRTYDLGPEHPLEIFDLLIQWLYTRKYQEKEGLTWSFDRSLTLLSAPLVIDLPPELPVDWPIKAAVASWELGATLRAKNFQNYAIKRLFKAFSRPLSQPLTPALLAYIFQLHKESFAEGSSQLQQLLQDVFVRNWGDATIIDHTDRERWSFFLGLCPSFREDFVSATKHSPEKRQREKLDFAKYLIH</sequence>
<protein>
    <recommendedName>
        <fullName evidence="5">BTB domain-containing protein</fullName>
    </recommendedName>
</protein>
<dbReference type="EMBL" id="KV441507">
    <property type="protein sequence ID" value="OAG13699.1"/>
    <property type="molecule type" value="Genomic_DNA"/>
</dbReference>
<accession>A0A177D403</accession>
<evidence type="ECO:0000313" key="3">
    <source>
        <dbReference type="Proteomes" id="UP000077248"/>
    </source>
</evidence>
<gene>
    <name evidence="2" type="ORF">AA0117_g11736</name>
    <name evidence="1" type="ORF">CC77DRAFT_1014608</name>
</gene>
<reference evidence="1 3" key="1">
    <citation type="submission" date="2016-05" db="EMBL/GenBank/DDBJ databases">
        <title>Comparative analysis of secretome profiles of manganese(II)-oxidizing ascomycete fungi.</title>
        <authorList>
            <consortium name="DOE Joint Genome Institute"/>
            <person name="Zeiner C.A."/>
            <person name="Purvine S.O."/>
            <person name="Zink E.M."/>
            <person name="Wu S."/>
            <person name="Pasa-Tolic L."/>
            <person name="Chaput D.L."/>
            <person name="Haridas S."/>
            <person name="Grigoriev I.V."/>
            <person name="Santelli C.M."/>
            <person name="Hansel C.M."/>
        </authorList>
    </citation>
    <scope>NUCLEOTIDE SEQUENCE [LARGE SCALE GENOMIC DNA]</scope>
    <source>
        <strain evidence="1 3">SRC1lrK2f</strain>
    </source>
</reference>
<organism evidence="1 3">
    <name type="scientific">Alternaria alternata</name>
    <name type="common">Alternaria rot fungus</name>
    <name type="synonym">Torula alternata</name>
    <dbReference type="NCBI Taxonomy" id="5599"/>
    <lineage>
        <taxon>Eukaryota</taxon>
        <taxon>Fungi</taxon>
        <taxon>Dikarya</taxon>
        <taxon>Ascomycota</taxon>
        <taxon>Pezizomycotina</taxon>
        <taxon>Dothideomycetes</taxon>
        <taxon>Pleosporomycetidae</taxon>
        <taxon>Pleosporales</taxon>
        <taxon>Pleosporineae</taxon>
        <taxon>Pleosporaceae</taxon>
        <taxon>Alternaria</taxon>
        <taxon>Alternaria sect. Alternaria</taxon>
        <taxon>Alternaria alternata complex</taxon>
    </lineage>
</organism>
<dbReference type="Proteomes" id="UP000077248">
    <property type="component" value="Unassembled WGS sequence"/>
</dbReference>
<dbReference type="Proteomes" id="UP000291422">
    <property type="component" value="Unassembled WGS sequence"/>
</dbReference>
<dbReference type="RefSeq" id="XP_018379120.1">
    <property type="nucleotide sequence ID" value="XM_018523905.1"/>
</dbReference>
<proteinExistence type="predicted"/>
<reference evidence="2" key="3">
    <citation type="journal article" date="2019" name="J. ISSAAS">
        <title>Genomics, evolutionary history and diagnostics of the Alternaria alternata species group including apple and Asian pear pathotypes.</title>
        <authorList>
            <person name="Armitage A.D."/>
            <person name="Cockerton H.M."/>
            <person name="Sreenivasaprasad S."/>
            <person name="Woodhall J."/>
            <person name="Lane C."/>
            <person name="Harrison R.J."/>
            <person name="Clarkson J.P."/>
        </authorList>
    </citation>
    <scope>NUCLEOTIDE SEQUENCE</scope>
    <source>
        <strain evidence="2">FERA 1177</strain>
    </source>
</reference>
<dbReference type="AlphaFoldDB" id="A0A177D403"/>
<dbReference type="KEGG" id="aalt:CC77DRAFT_1014608"/>
<evidence type="ECO:0000313" key="1">
    <source>
        <dbReference type="EMBL" id="OAG13699.1"/>
    </source>
</evidence>
<dbReference type="VEuPathDB" id="FungiDB:CC77DRAFT_1014608"/>
<name>A0A177D403_ALTAL</name>
<keyword evidence="3" id="KW-1185">Reference proteome</keyword>
<evidence type="ECO:0000313" key="4">
    <source>
        <dbReference type="Proteomes" id="UP000291422"/>
    </source>
</evidence>
<reference evidence="4" key="2">
    <citation type="journal article" date="2019" name="bioRxiv">
        <title>Genomics, evolutionary history and diagnostics of the Alternaria alternata species group including apple and Asian pear pathotypes.</title>
        <authorList>
            <person name="Armitage A.D."/>
            <person name="Cockerton H.M."/>
            <person name="Sreenivasaprasad S."/>
            <person name="Woodhall J.W."/>
            <person name="Lane C.R."/>
            <person name="Harrison R.J."/>
            <person name="Clarkson J.P."/>
        </authorList>
    </citation>
    <scope>NUCLEOTIDE SEQUENCE [LARGE SCALE GENOMIC DNA]</scope>
    <source>
        <strain evidence="4">FERA 1177</strain>
    </source>
</reference>
<evidence type="ECO:0008006" key="5">
    <source>
        <dbReference type="Google" id="ProtNLM"/>
    </source>
</evidence>
<dbReference type="EMBL" id="PDXD01000056">
    <property type="protein sequence ID" value="RYN66829.1"/>
    <property type="molecule type" value="Genomic_DNA"/>
</dbReference>
<evidence type="ECO:0000313" key="2">
    <source>
        <dbReference type="EMBL" id="RYN66829.1"/>
    </source>
</evidence>